<dbReference type="Pfam" id="PF01979">
    <property type="entry name" value="Amidohydro_1"/>
    <property type="match status" value="1"/>
</dbReference>
<dbReference type="EMBL" id="ML735721">
    <property type="protein sequence ID" value="KAE8419039.1"/>
    <property type="molecule type" value="Genomic_DNA"/>
</dbReference>
<dbReference type="InterPro" id="IPR006680">
    <property type="entry name" value="Amidohydro-rel"/>
</dbReference>
<dbReference type="InterPro" id="IPR032466">
    <property type="entry name" value="Metal_Hydrolase"/>
</dbReference>
<dbReference type="Gene3D" id="2.30.40.10">
    <property type="entry name" value="Urease, subunit C, domain 1"/>
    <property type="match status" value="1"/>
</dbReference>
<reference evidence="6 7" key="1">
    <citation type="submission" date="2019-04" db="EMBL/GenBank/DDBJ databases">
        <authorList>
            <consortium name="DOE Joint Genome Institute"/>
            <person name="Mondo S."/>
            <person name="Kjaerbolling I."/>
            <person name="Vesth T."/>
            <person name="Frisvad J.C."/>
            <person name="Nybo J.L."/>
            <person name="Theobald S."/>
            <person name="Kildgaard S."/>
            <person name="Isbrandt T."/>
            <person name="Kuo A."/>
            <person name="Sato A."/>
            <person name="Lyhne E.K."/>
            <person name="Kogle M.E."/>
            <person name="Wiebenga A."/>
            <person name="Kun R.S."/>
            <person name="Lubbers R.J."/>
            <person name="Makela M.R."/>
            <person name="Barry K."/>
            <person name="Chovatia M."/>
            <person name="Clum A."/>
            <person name="Daum C."/>
            <person name="Haridas S."/>
            <person name="He G."/>
            <person name="LaButti K."/>
            <person name="Lipzen A."/>
            <person name="Riley R."/>
            <person name="Salamov A."/>
            <person name="Simmons B.A."/>
            <person name="Magnuson J.K."/>
            <person name="Henrissat B."/>
            <person name="Mortensen U.H."/>
            <person name="Larsen T.O."/>
            <person name="Devries R.P."/>
            <person name="Grigoriev I.V."/>
            <person name="Machida M."/>
            <person name="Baker S.E."/>
            <person name="Andersen M.R."/>
            <person name="Cantor M.N."/>
            <person name="Hua S.X."/>
        </authorList>
    </citation>
    <scope>NUCLEOTIDE SEQUENCE [LARGE SCALE GENOMIC DNA]</scope>
    <source>
        <strain evidence="6 7">CBS 117616</strain>
    </source>
</reference>
<feature type="domain" description="Aminodeoxyfutalosine deaminase/Imidazolonepropionase-like composite" evidence="5">
    <location>
        <begin position="44"/>
        <end position="64"/>
    </location>
</feature>
<keyword evidence="1" id="KW-0479">Metal-binding</keyword>
<keyword evidence="2 6" id="KW-0378">Hydrolase</keyword>
<evidence type="ECO:0000313" key="7">
    <source>
        <dbReference type="Proteomes" id="UP000325395"/>
    </source>
</evidence>
<accession>A0ABQ6WPL4</accession>
<keyword evidence="3" id="KW-0862">Zinc</keyword>
<evidence type="ECO:0000256" key="2">
    <source>
        <dbReference type="ARBA" id="ARBA00022801"/>
    </source>
</evidence>
<evidence type="ECO:0000313" key="6">
    <source>
        <dbReference type="EMBL" id="KAE8419039.1"/>
    </source>
</evidence>
<organism evidence="6 7">
    <name type="scientific">Aspergillus pseudocaelatus</name>
    <dbReference type="NCBI Taxonomy" id="1825620"/>
    <lineage>
        <taxon>Eukaryota</taxon>
        <taxon>Fungi</taxon>
        <taxon>Dikarya</taxon>
        <taxon>Ascomycota</taxon>
        <taxon>Pezizomycotina</taxon>
        <taxon>Eurotiomycetes</taxon>
        <taxon>Eurotiomycetidae</taxon>
        <taxon>Eurotiales</taxon>
        <taxon>Aspergillaceae</taxon>
        <taxon>Aspergillus</taxon>
        <taxon>Aspergillus subgen. Circumdati</taxon>
    </lineage>
</organism>
<keyword evidence="7" id="KW-1185">Reference proteome</keyword>
<sequence>MPQSLCSTDLHCSHTMTNSATGKYLFTGGYVATMDGSLGEFDRGAVLVEDGVITAVGRADELSASECQVIDTSGGVVIPGFIDTHRHTSLSLFRGIAADHSLVRFLPNCYLRWLPAVDVQDIYTASLVSALEAIDSGVTTLLDCVEAPSSRQHAEANLQALKDSGIRAFYCYGMSDGQYEGSANGLPGWEARLAHLDDLYRFKNDHHLVRVGLQTSHPGLVPFDQTEKEIRFAQEHGMLCCSHTAPFMHTRLHNGVQELADRGLLLPGHVHIHCTSLNHHEMGLLAASGGKVSIATETEMQMGMGIPPIRACIEHGIKPTLSIDTTSIVAPDYLSQMRLALQLQRLLDNDTAHVSRKAPTQLDLGVRDVLTWATRNGADAVGMVDRIGTLTPGKRADLIFISSKRFLSTSAFPLGTAILHSTPADIDTVMVDGVIRKRDGQLVGYDLDNIRAKANTALRRTMANLRDFRPEMTEKELDQFLLDVERLTRANLASAYGSSVDSCWTSSLHHTE</sequence>
<evidence type="ECO:0000256" key="3">
    <source>
        <dbReference type="ARBA" id="ARBA00022833"/>
    </source>
</evidence>
<dbReference type="Pfam" id="PF22039">
    <property type="entry name" value="HUTI_composite_bact"/>
    <property type="match status" value="1"/>
</dbReference>
<dbReference type="GO" id="GO:0016787">
    <property type="term" value="F:hydrolase activity"/>
    <property type="evidence" value="ECO:0007669"/>
    <property type="project" value="UniProtKB-KW"/>
</dbReference>
<feature type="domain" description="Amidohydrolase-related" evidence="4">
    <location>
        <begin position="76"/>
        <end position="435"/>
    </location>
</feature>
<evidence type="ECO:0000256" key="1">
    <source>
        <dbReference type="ARBA" id="ARBA00022723"/>
    </source>
</evidence>
<dbReference type="InterPro" id="IPR050287">
    <property type="entry name" value="MTA/SAH_deaminase"/>
</dbReference>
<dbReference type="Gene3D" id="3.20.20.140">
    <property type="entry name" value="Metal-dependent hydrolases"/>
    <property type="match status" value="1"/>
</dbReference>
<dbReference type="SUPFAM" id="SSF51556">
    <property type="entry name" value="Metallo-dependent hydrolases"/>
    <property type="match status" value="1"/>
</dbReference>
<dbReference type="PANTHER" id="PTHR43794">
    <property type="entry name" value="AMINOHYDROLASE SSNA-RELATED"/>
    <property type="match status" value="1"/>
</dbReference>
<dbReference type="InterPro" id="IPR054418">
    <property type="entry name" value="MQNX/HUTI_composite_N"/>
</dbReference>
<evidence type="ECO:0000259" key="4">
    <source>
        <dbReference type="Pfam" id="PF01979"/>
    </source>
</evidence>
<protein>
    <submittedName>
        <fullName evidence="6">Metallo-dependent hydrolase</fullName>
    </submittedName>
</protein>
<gene>
    <name evidence="6" type="ORF">BDV36DRAFT_252832</name>
</gene>
<proteinExistence type="predicted"/>
<dbReference type="SUPFAM" id="SSF51338">
    <property type="entry name" value="Composite domain of metallo-dependent hydrolases"/>
    <property type="match status" value="1"/>
</dbReference>
<dbReference type="Proteomes" id="UP000325395">
    <property type="component" value="Unassembled WGS sequence"/>
</dbReference>
<dbReference type="PANTHER" id="PTHR43794:SF11">
    <property type="entry name" value="AMIDOHYDROLASE-RELATED DOMAIN-CONTAINING PROTEIN"/>
    <property type="match status" value="1"/>
</dbReference>
<dbReference type="InterPro" id="IPR011059">
    <property type="entry name" value="Metal-dep_hydrolase_composite"/>
</dbReference>
<name>A0ABQ6WPL4_9EURO</name>
<evidence type="ECO:0000259" key="5">
    <source>
        <dbReference type="Pfam" id="PF22039"/>
    </source>
</evidence>